<name>A0A2P2NMH8_RHIMU</name>
<sequence length="32" mass="3806">MFMVKSLWKASDFDVLVRLIILPYNCLSVFQK</sequence>
<dbReference type="AlphaFoldDB" id="A0A2P2NMH8"/>
<evidence type="ECO:0000313" key="1">
    <source>
        <dbReference type="EMBL" id="MBX43671.1"/>
    </source>
</evidence>
<dbReference type="EMBL" id="GGEC01063187">
    <property type="protein sequence ID" value="MBX43671.1"/>
    <property type="molecule type" value="Transcribed_RNA"/>
</dbReference>
<organism evidence="1">
    <name type="scientific">Rhizophora mucronata</name>
    <name type="common">Asiatic mangrove</name>
    <dbReference type="NCBI Taxonomy" id="61149"/>
    <lineage>
        <taxon>Eukaryota</taxon>
        <taxon>Viridiplantae</taxon>
        <taxon>Streptophyta</taxon>
        <taxon>Embryophyta</taxon>
        <taxon>Tracheophyta</taxon>
        <taxon>Spermatophyta</taxon>
        <taxon>Magnoliopsida</taxon>
        <taxon>eudicotyledons</taxon>
        <taxon>Gunneridae</taxon>
        <taxon>Pentapetalae</taxon>
        <taxon>rosids</taxon>
        <taxon>fabids</taxon>
        <taxon>Malpighiales</taxon>
        <taxon>Rhizophoraceae</taxon>
        <taxon>Rhizophora</taxon>
    </lineage>
</organism>
<accession>A0A2P2NMH8</accession>
<protein>
    <submittedName>
        <fullName evidence="1">Uncharacterized protein</fullName>
    </submittedName>
</protein>
<reference evidence="1" key="1">
    <citation type="submission" date="2018-02" db="EMBL/GenBank/DDBJ databases">
        <title>Rhizophora mucronata_Transcriptome.</title>
        <authorList>
            <person name="Meera S.P."/>
            <person name="Sreeshan A."/>
            <person name="Augustine A."/>
        </authorList>
    </citation>
    <scope>NUCLEOTIDE SEQUENCE</scope>
    <source>
        <tissue evidence="1">Leaf</tissue>
    </source>
</reference>
<proteinExistence type="predicted"/>